<dbReference type="GO" id="GO:0102998">
    <property type="term" value="F:4-sulfomuconolactone hydrolase activity"/>
    <property type="evidence" value="ECO:0007669"/>
    <property type="project" value="UniProtKB-EC"/>
</dbReference>
<dbReference type="OrthoDB" id="9787654at2"/>
<feature type="domain" description="Amidohydrolase-related" evidence="2">
    <location>
        <begin position="77"/>
        <end position="349"/>
    </location>
</feature>
<sequence length="352" mass="39932">MLIELEQHALKNHGSLARNSKETGRKMNSGRDVDTEREKRVRNCDRRTFLKSTSLALGTSFGFSKIFAEDNMKSGFIDCHSHVWTDDIESYPLQGTQTVADLQPRTFTPEELLAIAEPVGVDRVVLIQHTIYHDKDNSYLIDTIERFPGRFSGVACVEPRAENLSDSLVSLHASGFRGLRIRPGDGGVKLWSDSDGMNAMWRQGPEVGLAMCPLINPEYLPEVDRMCQSFPETTVVIDHFARIGIDGTIRQSDLDNLVRLARFPNVFVKVSAYYALGEKQPPHRELIPMIRQLYDAFSPQRLMWGSDCPYQLTPPNNYNDSLALIKDRIDFLSDDDKDWILRKSAESVFFSN</sequence>
<proteinExistence type="predicted"/>
<dbReference type="InterPro" id="IPR006680">
    <property type="entry name" value="Amidohydro-rel"/>
</dbReference>
<organism evidence="3 4">
    <name type="scientific">Thalassoglobus neptunius</name>
    <dbReference type="NCBI Taxonomy" id="1938619"/>
    <lineage>
        <taxon>Bacteria</taxon>
        <taxon>Pseudomonadati</taxon>
        <taxon>Planctomycetota</taxon>
        <taxon>Planctomycetia</taxon>
        <taxon>Planctomycetales</taxon>
        <taxon>Planctomycetaceae</taxon>
        <taxon>Thalassoglobus</taxon>
    </lineage>
</organism>
<dbReference type="PANTHER" id="PTHR35563:SF2">
    <property type="entry name" value="BARREL METAL-DEPENDENT HYDROLASE, PUTATIVE (AFU_ORTHOLOGUE AFUA_1G16240)-RELATED"/>
    <property type="match status" value="1"/>
</dbReference>
<dbReference type="InterPro" id="IPR032466">
    <property type="entry name" value="Metal_Hydrolase"/>
</dbReference>
<evidence type="ECO:0000259" key="2">
    <source>
        <dbReference type="Pfam" id="PF04909"/>
    </source>
</evidence>
<gene>
    <name evidence="3" type="ORF">KOR42_11880</name>
</gene>
<dbReference type="InterPro" id="IPR052358">
    <property type="entry name" value="Aro_Compnd_Degr_Hydrolases"/>
</dbReference>
<dbReference type="Proteomes" id="UP000317243">
    <property type="component" value="Unassembled WGS sequence"/>
</dbReference>
<reference evidence="3 4" key="1">
    <citation type="submission" date="2019-02" db="EMBL/GenBank/DDBJ databases">
        <title>Deep-cultivation of Planctomycetes and their phenomic and genomic characterization uncovers novel biology.</title>
        <authorList>
            <person name="Wiegand S."/>
            <person name="Jogler M."/>
            <person name="Boedeker C."/>
            <person name="Pinto D."/>
            <person name="Vollmers J."/>
            <person name="Rivas-Marin E."/>
            <person name="Kohn T."/>
            <person name="Peeters S.H."/>
            <person name="Heuer A."/>
            <person name="Rast P."/>
            <person name="Oberbeckmann S."/>
            <person name="Bunk B."/>
            <person name="Jeske O."/>
            <person name="Meyerdierks A."/>
            <person name="Storesund J.E."/>
            <person name="Kallscheuer N."/>
            <person name="Luecker S."/>
            <person name="Lage O.M."/>
            <person name="Pohl T."/>
            <person name="Merkel B.J."/>
            <person name="Hornburger P."/>
            <person name="Mueller R.-W."/>
            <person name="Bruemmer F."/>
            <person name="Labrenz M."/>
            <person name="Spormann A.M."/>
            <person name="Op Den Camp H."/>
            <person name="Overmann J."/>
            <person name="Amann R."/>
            <person name="Jetten M.S.M."/>
            <person name="Mascher T."/>
            <person name="Medema M.H."/>
            <person name="Devos D.P."/>
            <person name="Kaster A.-K."/>
            <person name="Ovreas L."/>
            <person name="Rohde M."/>
            <person name="Galperin M.Y."/>
            <person name="Jogler C."/>
        </authorList>
    </citation>
    <scope>NUCLEOTIDE SEQUENCE [LARGE SCALE GENOMIC DNA]</scope>
    <source>
        <strain evidence="3 4">KOR42</strain>
    </source>
</reference>
<evidence type="ECO:0000256" key="1">
    <source>
        <dbReference type="SAM" id="MobiDB-lite"/>
    </source>
</evidence>
<dbReference type="EC" id="3.1.1.92" evidence="3"/>
<dbReference type="EMBL" id="SIHI01000001">
    <property type="protein sequence ID" value="TWT57821.1"/>
    <property type="molecule type" value="Genomic_DNA"/>
</dbReference>
<keyword evidence="3" id="KW-0378">Hydrolase</keyword>
<dbReference type="Gene3D" id="3.20.20.140">
    <property type="entry name" value="Metal-dependent hydrolases"/>
    <property type="match status" value="1"/>
</dbReference>
<comment type="caution">
    <text evidence="3">The sequence shown here is derived from an EMBL/GenBank/DDBJ whole genome shotgun (WGS) entry which is preliminary data.</text>
</comment>
<dbReference type="SUPFAM" id="SSF51556">
    <property type="entry name" value="Metallo-dependent hydrolases"/>
    <property type="match status" value="1"/>
</dbReference>
<dbReference type="AlphaFoldDB" id="A0A5C5X658"/>
<feature type="region of interest" description="Disordered" evidence="1">
    <location>
        <begin position="13"/>
        <end position="38"/>
    </location>
</feature>
<evidence type="ECO:0000313" key="3">
    <source>
        <dbReference type="EMBL" id="TWT57821.1"/>
    </source>
</evidence>
<dbReference type="RefSeq" id="WP_146507798.1">
    <property type="nucleotide sequence ID" value="NZ_SIHI01000001.1"/>
</dbReference>
<dbReference type="PANTHER" id="PTHR35563">
    <property type="entry name" value="BARREL METAL-DEPENDENT HYDROLASE, PUTATIVE (AFU_ORTHOLOGUE AFUA_1G16240)-RELATED"/>
    <property type="match status" value="1"/>
</dbReference>
<feature type="compositionally biased region" description="Basic and acidic residues" evidence="1">
    <location>
        <begin position="19"/>
        <end position="38"/>
    </location>
</feature>
<name>A0A5C5X658_9PLAN</name>
<protein>
    <submittedName>
        <fullName evidence="3">4-sulfomuconolactone hydrolase</fullName>
        <ecNumber evidence="3">3.1.1.92</ecNumber>
    </submittedName>
</protein>
<evidence type="ECO:0000313" key="4">
    <source>
        <dbReference type="Proteomes" id="UP000317243"/>
    </source>
</evidence>
<accession>A0A5C5X658</accession>
<dbReference type="Pfam" id="PF04909">
    <property type="entry name" value="Amidohydro_2"/>
    <property type="match status" value="1"/>
</dbReference>
<keyword evidence="4" id="KW-1185">Reference proteome</keyword>